<evidence type="ECO:0000256" key="2">
    <source>
        <dbReference type="ARBA" id="ARBA00022475"/>
    </source>
</evidence>
<protein>
    <submittedName>
        <fullName evidence="9">Type II secretion system F family protein</fullName>
    </submittedName>
</protein>
<dbReference type="PANTHER" id="PTHR35402">
    <property type="entry name" value="INTEGRAL MEMBRANE PROTEIN-RELATED"/>
    <property type="match status" value="1"/>
</dbReference>
<feature type="transmembrane region" description="Helical" evidence="7">
    <location>
        <begin position="581"/>
        <end position="604"/>
    </location>
</feature>
<feature type="transmembrane region" description="Helical" evidence="7">
    <location>
        <begin position="80"/>
        <end position="110"/>
    </location>
</feature>
<dbReference type="GO" id="GO:0005886">
    <property type="term" value="C:plasma membrane"/>
    <property type="evidence" value="ECO:0007669"/>
    <property type="project" value="UniProtKB-SubCell"/>
</dbReference>
<evidence type="ECO:0000313" key="9">
    <source>
        <dbReference type="EMBL" id="MFC6955418.1"/>
    </source>
</evidence>
<dbReference type="RefSeq" id="WP_336352344.1">
    <property type="nucleotide sequence ID" value="NZ_JAZAQL010000006.1"/>
</dbReference>
<keyword evidence="3 7" id="KW-0812">Transmembrane</keyword>
<dbReference type="InterPro" id="IPR018076">
    <property type="entry name" value="T2SS_GspF_dom"/>
</dbReference>
<keyword evidence="4 7" id="KW-1133">Transmembrane helix</keyword>
<evidence type="ECO:0000256" key="7">
    <source>
        <dbReference type="SAM" id="Phobius"/>
    </source>
</evidence>
<comment type="subcellular location">
    <subcellularLocation>
        <location evidence="1">Cell membrane</location>
        <topology evidence="1">Multi-pass membrane protein</topology>
    </subcellularLocation>
</comment>
<evidence type="ECO:0000256" key="4">
    <source>
        <dbReference type="ARBA" id="ARBA00022989"/>
    </source>
</evidence>
<evidence type="ECO:0000256" key="5">
    <source>
        <dbReference type="ARBA" id="ARBA00023136"/>
    </source>
</evidence>
<dbReference type="Proteomes" id="UP001596395">
    <property type="component" value="Unassembled WGS sequence"/>
</dbReference>
<evidence type="ECO:0000256" key="1">
    <source>
        <dbReference type="ARBA" id="ARBA00004651"/>
    </source>
</evidence>
<keyword evidence="10" id="KW-1185">Reference proteome</keyword>
<feature type="transmembrane region" description="Helical" evidence="7">
    <location>
        <begin position="318"/>
        <end position="337"/>
    </location>
</feature>
<organism evidence="9 10">
    <name type="scientific">Halorubellus litoreus</name>
    <dbReference type="NCBI Taxonomy" id="755308"/>
    <lineage>
        <taxon>Archaea</taxon>
        <taxon>Methanobacteriati</taxon>
        <taxon>Methanobacteriota</taxon>
        <taxon>Stenosarchaea group</taxon>
        <taxon>Halobacteria</taxon>
        <taxon>Halobacteriales</taxon>
        <taxon>Halorubellaceae</taxon>
        <taxon>Halorubellus</taxon>
    </lineage>
</organism>
<feature type="compositionally biased region" description="Polar residues" evidence="6">
    <location>
        <begin position="1"/>
        <end position="13"/>
    </location>
</feature>
<feature type="region of interest" description="Disordered" evidence="6">
    <location>
        <begin position="1"/>
        <end position="36"/>
    </location>
</feature>
<dbReference type="EMBL" id="JBHSXN010000006">
    <property type="protein sequence ID" value="MFC6955418.1"/>
    <property type="molecule type" value="Genomic_DNA"/>
</dbReference>
<evidence type="ECO:0000256" key="3">
    <source>
        <dbReference type="ARBA" id="ARBA00022692"/>
    </source>
</evidence>
<reference evidence="9 10" key="1">
    <citation type="journal article" date="2019" name="Int. J. Syst. Evol. Microbiol.">
        <title>The Global Catalogue of Microorganisms (GCM) 10K type strain sequencing project: providing services to taxonomists for standard genome sequencing and annotation.</title>
        <authorList>
            <consortium name="The Broad Institute Genomics Platform"/>
            <consortium name="The Broad Institute Genome Sequencing Center for Infectious Disease"/>
            <person name="Wu L."/>
            <person name="Ma J."/>
        </authorList>
    </citation>
    <scope>NUCLEOTIDE SEQUENCE [LARGE SCALE GENOMIC DNA]</scope>
    <source>
        <strain evidence="9 10">GX26</strain>
    </source>
</reference>
<dbReference type="PANTHER" id="PTHR35402:SF1">
    <property type="entry name" value="TYPE II SECRETION SYSTEM PROTEIN GSPF DOMAIN-CONTAINING PROTEIN"/>
    <property type="match status" value="1"/>
</dbReference>
<evidence type="ECO:0000259" key="8">
    <source>
        <dbReference type="Pfam" id="PF00482"/>
    </source>
</evidence>
<accession>A0ABD5VLC2</accession>
<feature type="transmembrane region" description="Helical" evidence="7">
    <location>
        <begin position="435"/>
        <end position="456"/>
    </location>
</feature>
<sequence length="684" mass="74877">MSTPGATGETASTPMPDYEVSQYFPRSRDMTPEERRELRDQYGVTRAYFKARPEEYRDVQRWLNQARIGTTYDIYLSRSVILALVAGVLAALLGVVLSLVLSNLGVLGGLESPFSFPAGIAGYIEANKLLFTGGALTLGLGIAAGATTWFVRYYYPRNIVDTRERAINVMLPHAITYMYAMSYGGTNLVEVFRSLSEAEDTYGEVAAEFDMIVRDMELFGNDMFTALRNARNLTPSGSLERFLDDLVSVVDSGGDVTTFFEDQAARYAETANEEQEDFLETLSVLSEIFIVGFVAAPLFLIVTLMVISFLGGSTVNQMAVLVYAGLPLGMIGFLVFLDVLSAPFVQPAADELDDGRSAPLTPDDVDDDDERFEAYAKDRQYERYYAIARDPLAAVREHPLYTLAVTVPLALVYLAVVSALDVVPVSIGAFTTTPVMTTTVAVVAPLLLVLVPLSYFHEGKRRRENAMVRRFPEVLNVLSSANYMGIPFVDALGLVSRWSKGALAEDLRALRNDIEWNYDVTAALLAFGNRMHVPYLTRTVKLIAEGGRTSGDMSRILAIAAEDTRARYRIERSRRRAMGSYIAIVVIGYLVYLMVIVLVAASFLGPIAEAASAPTASNVPQSSLPVSFTNIPLDTYRALFYHSVLVMAVGSGLLAGKLADNSTLSGLKYSILMIVLGVAAFMLV</sequence>
<feature type="transmembrane region" description="Helical" evidence="7">
    <location>
        <begin position="400"/>
        <end position="423"/>
    </location>
</feature>
<keyword evidence="2" id="KW-1003">Cell membrane</keyword>
<dbReference type="InterPro" id="IPR042094">
    <property type="entry name" value="T2SS_GspF_sf"/>
</dbReference>
<proteinExistence type="predicted"/>
<keyword evidence="5 7" id="KW-0472">Membrane</keyword>
<feature type="transmembrane region" description="Helical" evidence="7">
    <location>
        <begin position="130"/>
        <end position="155"/>
    </location>
</feature>
<comment type="caution">
    <text evidence="9">The sequence shown here is derived from an EMBL/GenBank/DDBJ whole genome shotgun (WGS) entry which is preliminary data.</text>
</comment>
<name>A0ABD5VLC2_9EURY</name>
<gene>
    <name evidence="9" type="ORF">ACFQGB_21350</name>
</gene>
<feature type="domain" description="Type II secretion system protein GspF" evidence="8">
    <location>
        <begin position="477"/>
        <end position="599"/>
    </location>
</feature>
<dbReference type="InterPro" id="IPR056569">
    <property type="entry name" value="ArlJ-like"/>
</dbReference>
<evidence type="ECO:0000313" key="10">
    <source>
        <dbReference type="Proteomes" id="UP001596395"/>
    </source>
</evidence>
<feature type="transmembrane region" description="Helical" evidence="7">
    <location>
        <begin position="288"/>
        <end position="312"/>
    </location>
</feature>
<dbReference type="Pfam" id="PF00482">
    <property type="entry name" value="T2SSF"/>
    <property type="match status" value="2"/>
</dbReference>
<feature type="transmembrane region" description="Helical" evidence="7">
    <location>
        <begin position="666"/>
        <end position="683"/>
    </location>
</feature>
<dbReference type="AlphaFoldDB" id="A0ABD5VLC2"/>
<feature type="compositionally biased region" description="Basic and acidic residues" evidence="6">
    <location>
        <begin position="26"/>
        <end position="36"/>
    </location>
</feature>
<feature type="transmembrane region" description="Helical" evidence="7">
    <location>
        <begin position="639"/>
        <end position="659"/>
    </location>
</feature>
<feature type="domain" description="Type II secretion system protein GspF" evidence="8">
    <location>
        <begin position="175"/>
        <end position="303"/>
    </location>
</feature>
<evidence type="ECO:0000256" key="6">
    <source>
        <dbReference type="SAM" id="MobiDB-lite"/>
    </source>
</evidence>
<dbReference type="Gene3D" id="1.20.81.30">
    <property type="entry name" value="Type II secretion system (T2SS), domain F"/>
    <property type="match status" value="1"/>
</dbReference>